<dbReference type="PROSITE" id="PS00170">
    <property type="entry name" value="CSA_PPIASE_1"/>
    <property type="match status" value="1"/>
</dbReference>
<dbReference type="Gene3D" id="1.25.40.10">
    <property type="entry name" value="Tetratricopeptide repeat domain"/>
    <property type="match status" value="1"/>
</dbReference>
<accession>A0ABR1FQU5</accession>
<evidence type="ECO:0000313" key="1">
    <source>
        <dbReference type="EMBL" id="KAK7235964.1"/>
    </source>
</evidence>
<dbReference type="GO" id="GO:0005829">
    <property type="term" value="C:cytosol"/>
    <property type="evidence" value="ECO:0007669"/>
    <property type="project" value="TreeGrafter"/>
</dbReference>
<comment type="caution">
    <text evidence="1">The sequence shown here is derived from an EMBL/GenBank/DDBJ whole genome shotgun (WGS) entry which is preliminary data.</text>
</comment>
<dbReference type="GO" id="GO:0016018">
    <property type="term" value="F:cyclosporin A binding"/>
    <property type="evidence" value="ECO:0007669"/>
    <property type="project" value="TreeGrafter"/>
</dbReference>
<dbReference type="EMBL" id="JBBJCI010000288">
    <property type="protein sequence ID" value="KAK7235964.1"/>
    <property type="molecule type" value="Genomic_DNA"/>
</dbReference>
<dbReference type="InterPro" id="IPR011990">
    <property type="entry name" value="TPR-like_helical_dom_sf"/>
</dbReference>
<gene>
    <name evidence="1" type="ORF">SO694_00065165</name>
</gene>
<keyword evidence="2" id="KW-1185">Reference proteome</keyword>
<dbReference type="Pfam" id="PF00515">
    <property type="entry name" value="TPR_1"/>
    <property type="match status" value="1"/>
</dbReference>
<dbReference type="Gene3D" id="3.10.50.40">
    <property type="match status" value="1"/>
</dbReference>
<dbReference type="KEGG" id="aaf:AURANDRAFT_54079"/>
<dbReference type="SMART" id="SM00028">
    <property type="entry name" value="TPR"/>
    <property type="match status" value="2"/>
</dbReference>
<dbReference type="GO" id="GO:0006457">
    <property type="term" value="P:protein folding"/>
    <property type="evidence" value="ECO:0007669"/>
    <property type="project" value="InterPro"/>
</dbReference>
<dbReference type="SUPFAM" id="SSF48452">
    <property type="entry name" value="TPR-like"/>
    <property type="match status" value="1"/>
</dbReference>
<organism evidence="1 2">
    <name type="scientific">Aureococcus anophagefferens</name>
    <name type="common">Harmful bloom alga</name>
    <dbReference type="NCBI Taxonomy" id="44056"/>
    <lineage>
        <taxon>Eukaryota</taxon>
        <taxon>Sar</taxon>
        <taxon>Stramenopiles</taxon>
        <taxon>Ochrophyta</taxon>
        <taxon>Pelagophyceae</taxon>
        <taxon>Pelagomonadales</taxon>
        <taxon>Pelagomonadaceae</taxon>
        <taxon>Aureococcus</taxon>
    </lineage>
</organism>
<dbReference type="PANTHER" id="PTHR11071">
    <property type="entry name" value="PEPTIDYL-PROLYL CIS-TRANS ISOMERASE"/>
    <property type="match status" value="1"/>
</dbReference>
<dbReference type="InterPro" id="IPR046357">
    <property type="entry name" value="PPIase_dom_sf"/>
</dbReference>
<dbReference type="PANTHER" id="PTHR11071:SF561">
    <property type="entry name" value="PEPTIDYL-PROLYL CIS-TRANS ISOMERASE D-RELATED"/>
    <property type="match status" value="1"/>
</dbReference>
<dbReference type="InterPro" id="IPR020892">
    <property type="entry name" value="Cyclophilin-type_PPIase_CS"/>
</dbReference>
<dbReference type="SUPFAM" id="SSF50891">
    <property type="entry name" value="Cyclophilin-like"/>
    <property type="match status" value="1"/>
</dbReference>
<dbReference type="PROSITE" id="PS50072">
    <property type="entry name" value="CSA_PPIASE_2"/>
    <property type="match status" value="1"/>
</dbReference>
<keyword evidence="1" id="KW-0413">Isomerase</keyword>
<proteinExistence type="predicted"/>
<dbReference type="Pfam" id="PF00160">
    <property type="entry name" value="Pro_isomerase"/>
    <property type="match status" value="1"/>
</dbReference>
<dbReference type="GO" id="GO:0003755">
    <property type="term" value="F:peptidyl-prolyl cis-trans isomerase activity"/>
    <property type="evidence" value="ECO:0007669"/>
    <property type="project" value="UniProtKB-KW"/>
</dbReference>
<protein>
    <submittedName>
        <fullName evidence="1">Peptidyl-prolyl cis-trans isomerase</fullName>
    </submittedName>
</protein>
<dbReference type="PRINTS" id="PR00153">
    <property type="entry name" value="CSAPPISMRASE"/>
</dbReference>
<dbReference type="Proteomes" id="UP001363151">
    <property type="component" value="Unassembled WGS sequence"/>
</dbReference>
<name>A0ABR1FQU5_AURAN</name>
<sequence length="580" mass="62061">MSAEAPPSMDLGAPDAEPVPGLERDFPGDDNGSGAKAVYDAGGDTRAAFDRFNEDYPESDESSDFDDDYEDSDAPMDLLGDGSVVKRRTQAGQGWERPKDLCACVVEYAVVAGAAATSDSGDRREVAPAATVEFAVDEDDAPLPFLDAVVKSMRAEEVAVVAVRKGVVDAWGDDADVYEMTVTLKSFVKQPVGHEMDDDDAKKQHVAGLKANGNGWFKKGDLARAKRRYEAAVYFGEYEDCCKDDVPAIRGNLAMVAISSKDWHGAVASCDKVIAADASNVKAWYRRGVACGELKDFDKSVAALKMAIELDPKSAAARKALKDVAAKRKAAKAAEKATYGGMFAKLSGFASENRPKTADDDERRRDAAFDDDEDDWEEPPNPVAPIVHATGLTRCFFDISIGGERAGTITFELFDDTVPKTANNFLSLCLGDNDKKLTYKGCAFHRIIKGFMCQGGDMTKGDGTGGESVYGGKFDDEAFVDNHDAPGLLSMANAGKNTNGSQFFITTVKTPHLDGKHVVFGRVVSGMDVVSKLEDVAVDDASKPKKPCVIDDCGELPPAEAPKDDEAASLPDAENESDAP</sequence>
<dbReference type="InterPro" id="IPR029000">
    <property type="entry name" value="Cyclophilin-like_dom_sf"/>
</dbReference>
<reference evidence="1 2" key="1">
    <citation type="submission" date="2024-03" db="EMBL/GenBank/DDBJ databases">
        <title>Aureococcus anophagefferens CCMP1851 and Kratosvirus quantuckense: Draft genome of a second virus-susceptible host strain in the model system.</title>
        <authorList>
            <person name="Chase E."/>
            <person name="Truchon A.R."/>
            <person name="Schepens W."/>
            <person name="Wilhelm S.W."/>
        </authorList>
    </citation>
    <scope>NUCLEOTIDE SEQUENCE [LARGE SCALE GENOMIC DNA]</scope>
    <source>
        <strain evidence="1 2">CCMP1851</strain>
    </source>
</reference>
<dbReference type="InterPro" id="IPR002130">
    <property type="entry name" value="Cyclophilin-type_PPIase_dom"/>
</dbReference>
<evidence type="ECO:0000313" key="2">
    <source>
        <dbReference type="Proteomes" id="UP001363151"/>
    </source>
</evidence>
<dbReference type="Gene3D" id="2.40.100.10">
    <property type="entry name" value="Cyclophilin-like"/>
    <property type="match status" value="1"/>
</dbReference>
<dbReference type="PROSITE" id="PS50005">
    <property type="entry name" value="TPR"/>
    <property type="match status" value="1"/>
</dbReference>
<dbReference type="InterPro" id="IPR019734">
    <property type="entry name" value="TPR_rpt"/>
</dbReference>